<gene>
    <name evidence="2" type="ORF">MtrunA17_Chr4g0044371</name>
</gene>
<dbReference type="AlphaFoldDB" id="A0A396ID34"/>
<evidence type="ECO:0000313" key="2">
    <source>
        <dbReference type="EMBL" id="RHN62154.1"/>
    </source>
</evidence>
<name>A0A396ID34_MEDTR</name>
<dbReference type="EMBL" id="PSQE01000004">
    <property type="protein sequence ID" value="RHN62154.1"/>
    <property type="molecule type" value="Genomic_DNA"/>
</dbReference>
<dbReference type="Gramene" id="rna24699">
    <property type="protein sequence ID" value="RHN62154.1"/>
    <property type="gene ID" value="gene24699"/>
</dbReference>
<accession>A0A396ID34</accession>
<keyword evidence="1" id="KW-0472">Membrane</keyword>
<evidence type="ECO:0008006" key="3">
    <source>
        <dbReference type="Google" id="ProtNLM"/>
    </source>
</evidence>
<proteinExistence type="predicted"/>
<keyword evidence="1" id="KW-1133">Transmembrane helix</keyword>
<feature type="transmembrane region" description="Helical" evidence="1">
    <location>
        <begin position="67"/>
        <end position="84"/>
    </location>
</feature>
<keyword evidence="1" id="KW-0812">Transmembrane</keyword>
<protein>
    <recommendedName>
        <fullName evidence="3">Transmembrane protein</fullName>
    </recommendedName>
</protein>
<dbReference type="Proteomes" id="UP000265566">
    <property type="component" value="Chromosome 4"/>
</dbReference>
<evidence type="ECO:0000256" key="1">
    <source>
        <dbReference type="SAM" id="Phobius"/>
    </source>
</evidence>
<reference evidence="2" key="1">
    <citation type="journal article" date="2018" name="Nat. Plants">
        <title>Whole-genome landscape of Medicago truncatula symbiotic genes.</title>
        <authorList>
            <person name="Pecrix Y."/>
            <person name="Gamas P."/>
            <person name="Carrere S."/>
        </authorList>
    </citation>
    <scope>NUCLEOTIDE SEQUENCE</scope>
    <source>
        <tissue evidence="2">Leaves</tissue>
    </source>
</reference>
<feature type="transmembrane region" description="Helical" evidence="1">
    <location>
        <begin position="21"/>
        <end position="47"/>
    </location>
</feature>
<comment type="caution">
    <text evidence="2">The sequence shown here is derived from an EMBL/GenBank/DDBJ whole genome shotgun (WGS) entry which is preliminary data.</text>
</comment>
<sequence length="86" mass="9977">MKTNLSWCSRSSRSPRTLLNYSLLFPFATGLIQTHNHLCSLSLIFAIPHQLLHLSLRKPNFQPHPTTILLTFQFTTIIIHFTLFQN</sequence>
<organism evidence="2">
    <name type="scientific">Medicago truncatula</name>
    <name type="common">Barrel medic</name>
    <name type="synonym">Medicago tribuloides</name>
    <dbReference type="NCBI Taxonomy" id="3880"/>
    <lineage>
        <taxon>Eukaryota</taxon>
        <taxon>Viridiplantae</taxon>
        <taxon>Streptophyta</taxon>
        <taxon>Embryophyta</taxon>
        <taxon>Tracheophyta</taxon>
        <taxon>Spermatophyta</taxon>
        <taxon>Magnoliopsida</taxon>
        <taxon>eudicotyledons</taxon>
        <taxon>Gunneridae</taxon>
        <taxon>Pentapetalae</taxon>
        <taxon>rosids</taxon>
        <taxon>fabids</taxon>
        <taxon>Fabales</taxon>
        <taxon>Fabaceae</taxon>
        <taxon>Papilionoideae</taxon>
        <taxon>50 kb inversion clade</taxon>
        <taxon>NPAAA clade</taxon>
        <taxon>Hologalegina</taxon>
        <taxon>IRL clade</taxon>
        <taxon>Trifolieae</taxon>
        <taxon>Medicago</taxon>
    </lineage>
</organism>